<evidence type="ECO:0000313" key="2">
    <source>
        <dbReference type="Proteomes" id="UP001280121"/>
    </source>
</evidence>
<name>A0AAD9WKS9_9ROSI</name>
<dbReference type="Gene3D" id="3.40.50.720">
    <property type="entry name" value="NAD(P)-binding Rossmann-like Domain"/>
    <property type="match status" value="1"/>
</dbReference>
<comment type="caution">
    <text evidence="1">The sequence shown here is derived from an EMBL/GenBank/DDBJ whole genome shotgun (WGS) entry which is preliminary data.</text>
</comment>
<proteinExistence type="predicted"/>
<dbReference type="Proteomes" id="UP001280121">
    <property type="component" value="Unassembled WGS sequence"/>
</dbReference>
<dbReference type="SUPFAM" id="SSF51735">
    <property type="entry name" value="NAD(P)-binding Rossmann-fold domains"/>
    <property type="match status" value="1"/>
</dbReference>
<reference evidence="1" key="1">
    <citation type="journal article" date="2023" name="Plant J.">
        <title>Genome sequences and population genomics provide insights into the demographic history, inbreeding, and mutation load of two 'living fossil' tree species of Dipteronia.</title>
        <authorList>
            <person name="Feng Y."/>
            <person name="Comes H.P."/>
            <person name="Chen J."/>
            <person name="Zhu S."/>
            <person name="Lu R."/>
            <person name="Zhang X."/>
            <person name="Li P."/>
            <person name="Qiu J."/>
            <person name="Olsen K.M."/>
            <person name="Qiu Y."/>
        </authorList>
    </citation>
    <scope>NUCLEOTIDE SEQUENCE</scope>
    <source>
        <strain evidence="1">KIB01</strain>
    </source>
</reference>
<organism evidence="1 2">
    <name type="scientific">Dipteronia dyeriana</name>
    <dbReference type="NCBI Taxonomy" id="168575"/>
    <lineage>
        <taxon>Eukaryota</taxon>
        <taxon>Viridiplantae</taxon>
        <taxon>Streptophyta</taxon>
        <taxon>Embryophyta</taxon>
        <taxon>Tracheophyta</taxon>
        <taxon>Spermatophyta</taxon>
        <taxon>Magnoliopsida</taxon>
        <taxon>eudicotyledons</taxon>
        <taxon>Gunneridae</taxon>
        <taxon>Pentapetalae</taxon>
        <taxon>rosids</taxon>
        <taxon>malvids</taxon>
        <taxon>Sapindales</taxon>
        <taxon>Sapindaceae</taxon>
        <taxon>Hippocastanoideae</taxon>
        <taxon>Acereae</taxon>
        <taxon>Dipteronia</taxon>
    </lineage>
</organism>
<dbReference type="EMBL" id="JANJYI010000031">
    <property type="protein sequence ID" value="KAK2633603.1"/>
    <property type="molecule type" value="Genomic_DNA"/>
</dbReference>
<accession>A0AAD9WKS9</accession>
<gene>
    <name evidence="1" type="ORF">Ddye_032600</name>
</gene>
<dbReference type="AlphaFoldDB" id="A0AAD9WKS9"/>
<dbReference type="InterPro" id="IPR036291">
    <property type="entry name" value="NAD(P)-bd_dom_sf"/>
</dbReference>
<sequence length="123" mass="13153">MVNPFNFLDQIPSSIPNTPNLGPAMSGPIRSKTVPNGLGECQVFKNLELNEKVIDVASVMGKSTGLAVVDCSASYETVGVLTRVVDLGCCIVLANKKPLTSTMAHIFFQFFLASLQKLVEAAH</sequence>
<evidence type="ECO:0000313" key="1">
    <source>
        <dbReference type="EMBL" id="KAK2633603.1"/>
    </source>
</evidence>
<protein>
    <submittedName>
        <fullName evidence="1">Uncharacterized protein</fullName>
    </submittedName>
</protein>
<keyword evidence="2" id="KW-1185">Reference proteome</keyword>